<dbReference type="AlphaFoldDB" id="A0A9D4V3N3"/>
<dbReference type="EMBL" id="JABFUD020000006">
    <property type="protein sequence ID" value="KAI5078663.1"/>
    <property type="molecule type" value="Genomic_DNA"/>
</dbReference>
<dbReference type="FunFam" id="3.40.50.720:FF:000022">
    <property type="entry name" value="Cinnamyl alcohol dehydrogenase"/>
    <property type="match status" value="1"/>
</dbReference>
<evidence type="ECO:0000256" key="3">
    <source>
        <dbReference type="ARBA" id="ARBA00022833"/>
    </source>
</evidence>
<keyword evidence="3 5" id="KW-0862">Zinc</keyword>
<keyword evidence="4" id="KW-0560">Oxidoreductase</keyword>
<dbReference type="Proteomes" id="UP000886520">
    <property type="component" value="Chromosome 6"/>
</dbReference>
<sequence>MASKPQQVLGYAARDASGHLSPFTFQRRPTGADDVAFNVSYCGICHSDLHCLKNDWKFSSFPLVPGHEIVGIVKEVGSNVSNFEIGDHVGVGCLVGACGSCDACELNLDQYCESIIPTYNGIDVDGSTTRGGYSTIMLANHRFVFKMPINLPLDQAAPLLCAGISVYSPMKHFNMIEKGKKLGVVGLGGLGHMAIKFGKAFGLEVTVISSSPHKEKEAKEFLSVDHFLLSTNVEEMQKSRKTLDYIIDTISAEHAIDPLLNMLKIDGKLVFLGLPPTPLQLQAFSIIGGRRLIAGSGIGGVRETQEMLDFCGKHNITSIVEKVPISDVNKAMERLEKGDVKYRFVIDVANSLKSENIAPI</sequence>
<protein>
    <recommendedName>
        <fullName evidence="6">Enoyl reductase (ER) domain-containing protein</fullName>
    </recommendedName>
</protein>
<dbReference type="InterPro" id="IPR002328">
    <property type="entry name" value="ADH_Zn_CS"/>
</dbReference>
<dbReference type="OrthoDB" id="1879366at2759"/>
<dbReference type="CDD" id="cd05283">
    <property type="entry name" value="CAD1"/>
    <property type="match status" value="1"/>
</dbReference>
<evidence type="ECO:0000313" key="8">
    <source>
        <dbReference type="Proteomes" id="UP000886520"/>
    </source>
</evidence>
<dbReference type="GO" id="GO:0009809">
    <property type="term" value="P:lignin biosynthetic process"/>
    <property type="evidence" value="ECO:0007669"/>
    <property type="project" value="UniProtKB-ARBA"/>
</dbReference>
<dbReference type="SUPFAM" id="SSF51735">
    <property type="entry name" value="NAD(P)-binding Rossmann-fold domains"/>
    <property type="match status" value="1"/>
</dbReference>
<dbReference type="Gene3D" id="3.40.50.720">
    <property type="entry name" value="NAD(P)-binding Rossmann-like Domain"/>
    <property type="match status" value="1"/>
</dbReference>
<evidence type="ECO:0000256" key="5">
    <source>
        <dbReference type="RuleBase" id="RU361277"/>
    </source>
</evidence>
<comment type="caution">
    <text evidence="7">The sequence shown here is derived from an EMBL/GenBank/DDBJ whole genome shotgun (WGS) entry which is preliminary data.</text>
</comment>
<dbReference type="InterPro" id="IPR047109">
    <property type="entry name" value="CAD-like"/>
</dbReference>
<dbReference type="GO" id="GO:0008270">
    <property type="term" value="F:zinc ion binding"/>
    <property type="evidence" value="ECO:0007669"/>
    <property type="project" value="InterPro"/>
</dbReference>
<dbReference type="Pfam" id="PF08240">
    <property type="entry name" value="ADH_N"/>
    <property type="match status" value="1"/>
</dbReference>
<name>A0A9D4V3N3_ADICA</name>
<organism evidence="7 8">
    <name type="scientific">Adiantum capillus-veneris</name>
    <name type="common">Maidenhair fern</name>
    <dbReference type="NCBI Taxonomy" id="13818"/>
    <lineage>
        <taxon>Eukaryota</taxon>
        <taxon>Viridiplantae</taxon>
        <taxon>Streptophyta</taxon>
        <taxon>Embryophyta</taxon>
        <taxon>Tracheophyta</taxon>
        <taxon>Polypodiopsida</taxon>
        <taxon>Polypodiidae</taxon>
        <taxon>Polypodiales</taxon>
        <taxon>Pteridineae</taxon>
        <taxon>Pteridaceae</taxon>
        <taxon>Vittarioideae</taxon>
        <taxon>Adiantum</taxon>
    </lineage>
</organism>
<dbReference type="InterPro" id="IPR020843">
    <property type="entry name" value="ER"/>
</dbReference>
<keyword evidence="2 5" id="KW-0479">Metal-binding</keyword>
<dbReference type="InterPro" id="IPR013149">
    <property type="entry name" value="ADH-like_C"/>
</dbReference>
<comment type="similarity">
    <text evidence="5">Belongs to the zinc-containing alcohol dehydrogenase family.</text>
</comment>
<gene>
    <name evidence="7" type="ORF">GOP47_0006334</name>
</gene>
<feature type="domain" description="Enoyl reductase (ER)" evidence="6">
    <location>
        <begin position="18"/>
        <end position="346"/>
    </location>
</feature>
<proteinExistence type="inferred from homology"/>
<dbReference type="SMART" id="SM00829">
    <property type="entry name" value="PKS_ER"/>
    <property type="match status" value="1"/>
</dbReference>
<evidence type="ECO:0000256" key="1">
    <source>
        <dbReference type="ARBA" id="ARBA00001947"/>
    </source>
</evidence>
<dbReference type="PROSITE" id="PS00059">
    <property type="entry name" value="ADH_ZINC"/>
    <property type="match status" value="1"/>
</dbReference>
<dbReference type="InterPro" id="IPR013154">
    <property type="entry name" value="ADH-like_N"/>
</dbReference>
<evidence type="ECO:0000313" key="7">
    <source>
        <dbReference type="EMBL" id="KAI5078663.1"/>
    </source>
</evidence>
<reference evidence="7" key="1">
    <citation type="submission" date="2021-01" db="EMBL/GenBank/DDBJ databases">
        <title>Adiantum capillus-veneris genome.</title>
        <authorList>
            <person name="Fang Y."/>
            <person name="Liao Q."/>
        </authorList>
    </citation>
    <scope>NUCLEOTIDE SEQUENCE</scope>
    <source>
        <strain evidence="7">H3</strain>
        <tissue evidence="7">Leaf</tissue>
    </source>
</reference>
<dbReference type="Pfam" id="PF00107">
    <property type="entry name" value="ADH_zinc_N"/>
    <property type="match status" value="1"/>
</dbReference>
<dbReference type="FunFam" id="3.90.180.10:FF:000004">
    <property type="entry name" value="probable cinnamyl alcohol dehydrogenase"/>
    <property type="match status" value="1"/>
</dbReference>
<evidence type="ECO:0000256" key="2">
    <source>
        <dbReference type="ARBA" id="ARBA00022723"/>
    </source>
</evidence>
<evidence type="ECO:0000259" key="6">
    <source>
        <dbReference type="SMART" id="SM00829"/>
    </source>
</evidence>
<comment type="cofactor">
    <cofactor evidence="1 5">
        <name>Zn(2+)</name>
        <dbReference type="ChEBI" id="CHEBI:29105"/>
    </cofactor>
</comment>
<dbReference type="InterPro" id="IPR036291">
    <property type="entry name" value="NAD(P)-bd_dom_sf"/>
</dbReference>
<dbReference type="SUPFAM" id="SSF50129">
    <property type="entry name" value="GroES-like"/>
    <property type="match status" value="1"/>
</dbReference>
<dbReference type="PANTHER" id="PTHR42683">
    <property type="entry name" value="ALDEHYDE REDUCTASE"/>
    <property type="match status" value="1"/>
</dbReference>
<accession>A0A9D4V3N3</accession>
<dbReference type="Gene3D" id="3.90.180.10">
    <property type="entry name" value="Medium-chain alcohol dehydrogenases, catalytic domain"/>
    <property type="match status" value="1"/>
</dbReference>
<dbReference type="GO" id="GO:0016616">
    <property type="term" value="F:oxidoreductase activity, acting on the CH-OH group of donors, NAD or NADP as acceptor"/>
    <property type="evidence" value="ECO:0007669"/>
    <property type="project" value="InterPro"/>
</dbReference>
<dbReference type="InterPro" id="IPR011032">
    <property type="entry name" value="GroES-like_sf"/>
</dbReference>
<evidence type="ECO:0000256" key="4">
    <source>
        <dbReference type="ARBA" id="ARBA00023002"/>
    </source>
</evidence>
<keyword evidence="8" id="KW-1185">Reference proteome</keyword>